<keyword evidence="5 9" id="KW-0297">G-protein coupled receptor</keyword>
<reference evidence="12" key="2">
    <citation type="submission" date="2025-08" db="UniProtKB">
        <authorList>
            <consortium name="Ensembl"/>
        </authorList>
    </citation>
    <scope>IDENTIFICATION</scope>
</reference>
<evidence type="ECO:0000313" key="12">
    <source>
        <dbReference type="Ensembl" id="ENSLACP00000019839.1"/>
    </source>
</evidence>
<dbReference type="InterPro" id="IPR017452">
    <property type="entry name" value="GPCR_Rhodpsn_7TM"/>
</dbReference>
<keyword evidence="4 10" id="KW-1133">Transmembrane helix</keyword>
<evidence type="ECO:0000256" key="6">
    <source>
        <dbReference type="ARBA" id="ARBA00023136"/>
    </source>
</evidence>
<feature type="domain" description="G-protein coupled receptors family 1 profile" evidence="11">
    <location>
        <begin position="55"/>
        <end position="346"/>
    </location>
</feature>
<keyword evidence="8 9" id="KW-0807">Transducer</keyword>
<proteinExistence type="inferred from homology"/>
<feature type="transmembrane region" description="Helical" evidence="10">
    <location>
        <begin position="290"/>
        <end position="310"/>
    </location>
</feature>
<dbReference type="PROSITE" id="PS50262">
    <property type="entry name" value="G_PROTEIN_RECEP_F1_2"/>
    <property type="match status" value="1"/>
</dbReference>
<feature type="transmembrane region" description="Helical" evidence="10">
    <location>
        <begin position="79"/>
        <end position="102"/>
    </location>
</feature>
<reference evidence="12" key="3">
    <citation type="submission" date="2025-09" db="UniProtKB">
        <authorList>
            <consortium name="Ensembl"/>
        </authorList>
    </citation>
    <scope>IDENTIFICATION</scope>
</reference>
<evidence type="ECO:0000256" key="4">
    <source>
        <dbReference type="ARBA" id="ARBA00022989"/>
    </source>
</evidence>
<keyword evidence="3 9" id="KW-0812">Transmembrane</keyword>
<dbReference type="GO" id="GO:0043235">
    <property type="term" value="C:receptor complex"/>
    <property type="evidence" value="ECO:0007669"/>
    <property type="project" value="TreeGrafter"/>
</dbReference>
<dbReference type="EMBL" id="AFYH01005789">
    <property type="status" value="NOT_ANNOTATED_CDS"/>
    <property type="molecule type" value="Genomic_DNA"/>
</dbReference>
<evidence type="ECO:0000256" key="7">
    <source>
        <dbReference type="ARBA" id="ARBA00023170"/>
    </source>
</evidence>
<evidence type="ECO:0000256" key="10">
    <source>
        <dbReference type="SAM" id="Phobius"/>
    </source>
</evidence>
<evidence type="ECO:0000256" key="9">
    <source>
        <dbReference type="RuleBase" id="RU000688"/>
    </source>
</evidence>
<dbReference type="InParanoid" id="H3BD68"/>
<organism evidence="12 13">
    <name type="scientific">Latimeria chalumnae</name>
    <name type="common">Coelacanth</name>
    <dbReference type="NCBI Taxonomy" id="7897"/>
    <lineage>
        <taxon>Eukaryota</taxon>
        <taxon>Metazoa</taxon>
        <taxon>Chordata</taxon>
        <taxon>Craniata</taxon>
        <taxon>Vertebrata</taxon>
        <taxon>Euteleostomi</taxon>
        <taxon>Coelacanthiformes</taxon>
        <taxon>Coelacanthidae</taxon>
        <taxon>Latimeria</taxon>
    </lineage>
</organism>
<keyword evidence="6 10" id="KW-0472">Membrane</keyword>
<sequence>NSKLGFFLFLNPMENTTEGNFSNGLWKPFPVDATDSPDRASSIRELVGIVFMVFLNLLALLANTAVIVVIIKTPQLRKFVFVCHLCVVDLISAMLLMPYGIVSSSSWFGTVDFSFSECQGYIFLKICFISASILTISVISIERYYYIVHPMRYEVKMTIGLAVAVVVFIWITSILVAFVPLVGWPKGSQQGTDRNTPHCSLYWSPGEYKRVFVIIFSIFCFFLPACIIFAVYCSIFKVARIAALQHRPVPSWTASPRRRSDSINSQTTIITTRNLPQRLSPGCFLGGGKAAFTLIIIVGQFLFCWLPYFFFHLYFSNNRTILIQAQVETVVTWLAYSSFSMNPFFYGLLNRQIREELYKLGKCCWSRPRDGEFGLSSQEVYNQENILQFLQRTSCTLETRSSYIHSSPRNTLDQTLPGFRIPGQIPEE</sequence>
<dbReference type="GO" id="GO:0004930">
    <property type="term" value="F:G protein-coupled receptor activity"/>
    <property type="evidence" value="ECO:0007669"/>
    <property type="project" value="UniProtKB-KW"/>
</dbReference>
<feature type="transmembrane region" description="Helical" evidence="10">
    <location>
        <begin position="158"/>
        <end position="179"/>
    </location>
</feature>
<reference evidence="13" key="1">
    <citation type="submission" date="2011-08" db="EMBL/GenBank/DDBJ databases">
        <title>The draft genome of Latimeria chalumnae.</title>
        <authorList>
            <person name="Di Palma F."/>
            <person name="Alfoldi J."/>
            <person name="Johnson J."/>
            <person name="Berlin A."/>
            <person name="Gnerre S."/>
            <person name="Jaffe D."/>
            <person name="MacCallum I."/>
            <person name="Young S."/>
            <person name="Walker B.J."/>
            <person name="Lander E."/>
            <person name="Lindblad-Toh K."/>
        </authorList>
    </citation>
    <scope>NUCLEOTIDE SEQUENCE [LARGE SCALE GENOMIC DNA]</scope>
    <source>
        <strain evidence="13">Wild caught</strain>
    </source>
</reference>
<dbReference type="PRINTS" id="PR00237">
    <property type="entry name" value="GPCRRHODOPSN"/>
</dbReference>
<feature type="transmembrane region" description="Helical" evidence="10">
    <location>
        <begin position="330"/>
        <end position="349"/>
    </location>
</feature>
<dbReference type="GeneTree" id="ENSGT00950000182998"/>
<evidence type="ECO:0000256" key="2">
    <source>
        <dbReference type="ARBA" id="ARBA00022475"/>
    </source>
</evidence>
<evidence type="ECO:0000256" key="3">
    <source>
        <dbReference type="ARBA" id="ARBA00022692"/>
    </source>
</evidence>
<comment type="similarity">
    <text evidence="9">Belongs to the G-protein coupled receptor 1 family.</text>
</comment>
<accession>H3BD68</accession>
<evidence type="ECO:0000259" key="11">
    <source>
        <dbReference type="PROSITE" id="PS50262"/>
    </source>
</evidence>
<keyword evidence="13" id="KW-1185">Reference proteome</keyword>
<dbReference type="AlphaFoldDB" id="H3BD68"/>
<evidence type="ECO:0000256" key="1">
    <source>
        <dbReference type="ARBA" id="ARBA00004651"/>
    </source>
</evidence>
<name>H3BD68_LATCH</name>
<dbReference type="Proteomes" id="UP000008672">
    <property type="component" value="Unassembled WGS sequence"/>
</dbReference>
<dbReference type="OMA" id="HCSLYWS"/>
<comment type="subcellular location">
    <subcellularLocation>
        <location evidence="1">Cell membrane</location>
        <topology evidence="1">Multi-pass membrane protein</topology>
    </subcellularLocation>
</comment>
<dbReference type="Pfam" id="PF00001">
    <property type="entry name" value="7tm_1"/>
    <property type="match status" value="1"/>
</dbReference>
<dbReference type="SUPFAM" id="SSF81321">
    <property type="entry name" value="Family A G protein-coupled receptor-like"/>
    <property type="match status" value="1"/>
</dbReference>
<protein>
    <submittedName>
        <fullName evidence="12">Si:ch211-213o11.11</fullName>
    </submittedName>
</protein>
<keyword evidence="7 9" id="KW-0675">Receptor</keyword>
<dbReference type="HOGENOM" id="CLU_009579_3_1_1"/>
<dbReference type="eggNOG" id="KOG3656">
    <property type="taxonomic scope" value="Eukaryota"/>
</dbReference>
<dbReference type="GO" id="GO:0005768">
    <property type="term" value="C:endosome"/>
    <property type="evidence" value="ECO:0007669"/>
    <property type="project" value="TreeGrafter"/>
</dbReference>
<dbReference type="PANTHER" id="PTHR22752">
    <property type="entry name" value="G PROTEIN-COUPLED RECEPTOR"/>
    <property type="match status" value="1"/>
</dbReference>
<dbReference type="InterPro" id="IPR000276">
    <property type="entry name" value="GPCR_Rhodpsn"/>
</dbReference>
<evidence type="ECO:0000256" key="5">
    <source>
        <dbReference type="ARBA" id="ARBA00023040"/>
    </source>
</evidence>
<feature type="transmembrane region" description="Helical" evidence="10">
    <location>
        <begin position="122"/>
        <end position="146"/>
    </location>
</feature>
<dbReference type="PROSITE" id="PS00237">
    <property type="entry name" value="G_PROTEIN_RECEP_F1_1"/>
    <property type="match status" value="1"/>
</dbReference>
<gene>
    <name evidence="12" type="primary">GPR61L</name>
</gene>
<feature type="transmembrane region" description="Helical" evidence="10">
    <location>
        <begin position="211"/>
        <end position="235"/>
    </location>
</feature>
<dbReference type="STRING" id="7897.ENSLACP00000019839"/>
<evidence type="ECO:0000313" key="13">
    <source>
        <dbReference type="Proteomes" id="UP000008672"/>
    </source>
</evidence>
<dbReference type="Gene3D" id="1.20.1070.10">
    <property type="entry name" value="Rhodopsin 7-helix transmembrane proteins"/>
    <property type="match status" value="1"/>
</dbReference>
<dbReference type="CDD" id="cd15220">
    <property type="entry name" value="7tmA_GPR61_GPR62-like"/>
    <property type="match status" value="1"/>
</dbReference>
<keyword evidence="2" id="KW-1003">Cell membrane</keyword>
<evidence type="ECO:0000256" key="8">
    <source>
        <dbReference type="ARBA" id="ARBA00023224"/>
    </source>
</evidence>
<dbReference type="GO" id="GO:0005886">
    <property type="term" value="C:plasma membrane"/>
    <property type="evidence" value="ECO:0007669"/>
    <property type="project" value="UniProtKB-SubCell"/>
</dbReference>
<feature type="transmembrane region" description="Helical" evidence="10">
    <location>
        <begin position="46"/>
        <end position="70"/>
    </location>
</feature>
<dbReference type="PANTHER" id="PTHR22752:SF11">
    <property type="entry name" value="G-PROTEIN COUPLED RECEPTOR 62"/>
    <property type="match status" value="1"/>
</dbReference>
<dbReference type="Ensembl" id="ENSLACT00000019977.1">
    <property type="protein sequence ID" value="ENSLACP00000019839.1"/>
    <property type="gene ID" value="ENSLACG00000017444.1"/>
</dbReference>